<comment type="caution">
    <text evidence="7">The sequence shown here is derived from an EMBL/GenBank/DDBJ whole genome shotgun (WGS) entry which is preliminary data.</text>
</comment>
<protein>
    <recommendedName>
        <fullName evidence="9">Lipopolysaccharide biosynthesis protein</fullName>
    </recommendedName>
</protein>
<dbReference type="InterPro" id="IPR050833">
    <property type="entry name" value="Poly_Biosynth_Transport"/>
</dbReference>
<evidence type="ECO:0000256" key="6">
    <source>
        <dbReference type="SAM" id="Phobius"/>
    </source>
</evidence>
<feature type="transmembrane region" description="Helical" evidence="6">
    <location>
        <begin position="189"/>
        <end position="210"/>
    </location>
</feature>
<reference evidence="7 8" key="1">
    <citation type="submission" date="2018-08" db="EMBL/GenBank/DDBJ databases">
        <title>A genome reference for cultivated species of the human gut microbiota.</title>
        <authorList>
            <person name="Zou Y."/>
            <person name="Xue W."/>
            <person name="Luo G."/>
        </authorList>
    </citation>
    <scope>NUCLEOTIDE SEQUENCE [LARGE SCALE GENOMIC DNA]</scope>
    <source>
        <strain evidence="7 8">AF43-2</strain>
    </source>
</reference>
<feature type="transmembrane region" description="Helical" evidence="6">
    <location>
        <begin position="46"/>
        <end position="68"/>
    </location>
</feature>
<feature type="transmembrane region" description="Helical" evidence="6">
    <location>
        <begin position="442"/>
        <end position="462"/>
    </location>
</feature>
<evidence type="ECO:0008006" key="9">
    <source>
        <dbReference type="Google" id="ProtNLM"/>
    </source>
</evidence>
<name>A0AA92V6F3_9BACT</name>
<feature type="transmembrane region" description="Helical" evidence="6">
    <location>
        <begin position="379"/>
        <end position="399"/>
    </location>
</feature>
<organism evidence="7 8">
    <name type="scientific">Segatella copri</name>
    <dbReference type="NCBI Taxonomy" id="165179"/>
    <lineage>
        <taxon>Bacteria</taxon>
        <taxon>Pseudomonadati</taxon>
        <taxon>Bacteroidota</taxon>
        <taxon>Bacteroidia</taxon>
        <taxon>Bacteroidales</taxon>
        <taxon>Prevotellaceae</taxon>
        <taxon>Segatella</taxon>
    </lineage>
</organism>
<feature type="transmembrane region" description="Helical" evidence="6">
    <location>
        <begin position="89"/>
        <end position="117"/>
    </location>
</feature>
<keyword evidence="4 6" id="KW-1133">Transmembrane helix</keyword>
<dbReference type="Proteomes" id="UP000284562">
    <property type="component" value="Unassembled WGS sequence"/>
</dbReference>
<evidence type="ECO:0000256" key="5">
    <source>
        <dbReference type="ARBA" id="ARBA00023136"/>
    </source>
</evidence>
<keyword evidence="5 6" id="KW-0472">Membrane</keyword>
<feature type="transmembrane region" description="Helical" evidence="6">
    <location>
        <begin position="405"/>
        <end position="430"/>
    </location>
</feature>
<evidence type="ECO:0000256" key="1">
    <source>
        <dbReference type="ARBA" id="ARBA00004651"/>
    </source>
</evidence>
<keyword evidence="3 6" id="KW-0812">Transmembrane</keyword>
<feature type="transmembrane region" description="Helical" evidence="6">
    <location>
        <begin position="468"/>
        <end position="489"/>
    </location>
</feature>
<sequence length="506" mass="57600">MSNQTSDNNKRIAKNTLLLYFRMLITMLVSLYTSRVVLQTLGISDYGLYNVVGGVVTMFTFINGTLASGTQRFLTFELGANNKEKLHRVFNTAMALHGLLALVLFLLVETIGLWFLYNKMNIEPGRMDAAFWVFQFSCITMLINVIQVPYMSSIISHEKMDIYAYMSIFDVVMKLLIVFLIQVVDYDKLILYGFLFLVVNCISALIYNIYCRRHYEECKFSRDLDKKIFKEMMNFSGWNIFGCASVTFQGEGVNILLNMFFGTVVNAARGIAFQVNGIVMQFVNNFQMAVNPQIVKHYAAGETDQMIKLSTVNSKLAAFLLLFILVPLFIEIDFVLHIWLGEYPAYAPIFLRIILIQSVVQTMTRPIVMMIHAVGKMKLANITSGGALLMILPVSYILLKLGASPVTVFIVNVIPWFIETLFGLLCLKKYIGLSLLPFYKSVYCRVFPIGALMFVLPYTTYYMMSDGWLRFISVGIVSVLSSSLLIYFLGLDKNMRTFVINKIRTI</sequence>
<dbReference type="PANTHER" id="PTHR30250:SF26">
    <property type="entry name" value="PSMA PROTEIN"/>
    <property type="match status" value="1"/>
</dbReference>
<proteinExistence type="predicted"/>
<comment type="subcellular location">
    <subcellularLocation>
        <location evidence="1">Cell membrane</location>
        <topology evidence="1">Multi-pass membrane protein</topology>
    </subcellularLocation>
</comment>
<evidence type="ECO:0000256" key="2">
    <source>
        <dbReference type="ARBA" id="ARBA00022475"/>
    </source>
</evidence>
<evidence type="ECO:0000313" key="8">
    <source>
        <dbReference type="Proteomes" id="UP000284562"/>
    </source>
</evidence>
<feature type="transmembrane region" description="Helical" evidence="6">
    <location>
        <begin position="12"/>
        <end position="34"/>
    </location>
</feature>
<feature type="transmembrane region" description="Helical" evidence="6">
    <location>
        <begin position="129"/>
        <end position="150"/>
    </location>
</feature>
<feature type="transmembrane region" description="Helical" evidence="6">
    <location>
        <begin position="316"/>
        <end position="339"/>
    </location>
</feature>
<dbReference type="EMBL" id="QRNN01000038">
    <property type="protein sequence ID" value="RHK47919.1"/>
    <property type="molecule type" value="Genomic_DNA"/>
</dbReference>
<keyword evidence="2" id="KW-1003">Cell membrane</keyword>
<dbReference type="PANTHER" id="PTHR30250">
    <property type="entry name" value="PST FAMILY PREDICTED COLANIC ACID TRANSPORTER"/>
    <property type="match status" value="1"/>
</dbReference>
<dbReference type="GO" id="GO:0005886">
    <property type="term" value="C:plasma membrane"/>
    <property type="evidence" value="ECO:0007669"/>
    <property type="project" value="UniProtKB-SubCell"/>
</dbReference>
<feature type="transmembrane region" description="Helical" evidence="6">
    <location>
        <begin position="162"/>
        <end position="183"/>
    </location>
</feature>
<dbReference type="AlphaFoldDB" id="A0AA92V6F3"/>
<evidence type="ECO:0000256" key="3">
    <source>
        <dbReference type="ARBA" id="ARBA00022692"/>
    </source>
</evidence>
<evidence type="ECO:0000256" key="4">
    <source>
        <dbReference type="ARBA" id="ARBA00022989"/>
    </source>
</evidence>
<gene>
    <name evidence="7" type="ORF">DW064_09800</name>
</gene>
<feature type="transmembrane region" description="Helical" evidence="6">
    <location>
        <begin position="345"/>
        <end position="367"/>
    </location>
</feature>
<evidence type="ECO:0000313" key="7">
    <source>
        <dbReference type="EMBL" id="RHK47919.1"/>
    </source>
</evidence>
<accession>A0AA92V6F3</accession>